<feature type="domain" description="Aminoglycoside phosphotransferase" evidence="2">
    <location>
        <begin position="203"/>
        <end position="267"/>
    </location>
</feature>
<protein>
    <recommendedName>
        <fullName evidence="2">Aminoglycoside phosphotransferase domain-containing protein</fullName>
    </recommendedName>
</protein>
<dbReference type="Pfam" id="PF01636">
    <property type="entry name" value="APH"/>
    <property type="match status" value="1"/>
</dbReference>
<evidence type="ECO:0000256" key="1">
    <source>
        <dbReference type="SAM" id="MobiDB-lite"/>
    </source>
</evidence>
<accession>A0ABR0E4T9</accession>
<dbReference type="InterPro" id="IPR002575">
    <property type="entry name" value="Aminoglycoside_PTrfase"/>
</dbReference>
<proteinExistence type="predicted"/>
<dbReference type="PANTHER" id="PTHR36091:SF2">
    <property type="entry name" value="AMINOGLYCOSIDE PHOSPHOTRANSFERASE DOMAIN-CONTAINING PROTEIN"/>
    <property type="match status" value="1"/>
</dbReference>
<dbReference type="Gene3D" id="3.90.1200.10">
    <property type="match status" value="1"/>
</dbReference>
<reference evidence="3 4" key="1">
    <citation type="journal article" date="2023" name="G3 (Bethesda)">
        <title>A chromosome-level genome assembly of Zasmidium syzygii isolated from banana leaves.</title>
        <authorList>
            <person name="van Westerhoven A.C."/>
            <person name="Mehrabi R."/>
            <person name="Talebi R."/>
            <person name="Steentjes M.B.F."/>
            <person name="Corcolon B."/>
            <person name="Chong P.A."/>
            <person name="Kema G.H.J."/>
            <person name="Seidl M.F."/>
        </authorList>
    </citation>
    <scope>NUCLEOTIDE SEQUENCE [LARGE SCALE GENOMIC DNA]</scope>
    <source>
        <strain evidence="3 4">P124</strain>
    </source>
</reference>
<feature type="region of interest" description="Disordered" evidence="1">
    <location>
        <begin position="436"/>
        <end position="461"/>
    </location>
</feature>
<evidence type="ECO:0000313" key="3">
    <source>
        <dbReference type="EMBL" id="KAK4496445.1"/>
    </source>
</evidence>
<dbReference type="InterPro" id="IPR051035">
    <property type="entry name" value="Mito_inheritance_9"/>
</dbReference>
<organism evidence="3 4">
    <name type="scientific">Zasmidium cellare</name>
    <name type="common">Wine cellar mold</name>
    <name type="synonym">Racodium cellare</name>
    <dbReference type="NCBI Taxonomy" id="395010"/>
    <lineage>
        <taxon>Eukaryota</taxon>
        <taxon>Fungi</taxon>
        <taxon>Dikarya</taxon>
        <taxon>Ascomycota</taxon>
        <taxon>Pezizomycotina</taxon>
        <taxon>Dothideomycetes</taxon>
        <taxon>Dothideomycetidae</taxon>
        <taxon>Mycosphaerellales</taxon>
        <taxon>Mycosphaerellaceae</taxon>
        <taxon>Zasmidium</taxon>
    </lineage>
</organism>
<dbReference type="SUPFAM" id="SSF56112">
    <property type="entry name" value="Protein kinase-like (PK-like)"/>
    <property type="match status" value="1"/>
</dbReference>
<gene>
    <name evidence="3" type="ORF">PRZ48_012425</name>
</gene>
<comment type="caution">
    <text evidence="3">The sequence shown here is derived from an EMBL/GenBank/DDBJ whole genome shotgun (WGS) entry which is preliminary data.</text>
</comment>
<name>A0ABR0E4T9_ZASCE</name>
<dbReference type="InterPro" id="IPR011009">
    <property type="entry name" value="Kinase-like_dom_sf"/>
</dbReference>
<dbReference type="PANTHER" id="PTHR36091">
    <property type="entry name" value="ALTERED INHERITANCE OF MITOCHONDRIA PROTEIN 9, MITOCHONDRIAL"/>
    <property type="match status" value="1"/>
</dbReference>
<keyword evidence="4" id="KW-1185">Reference proteome</keyword>
<sequence>MAEGGFNRVFELTMRDGLQVLARLPYPSTQPKALATTSEVATMDLLRSHGLPTPVVYGYSTSANNAVGAEYILMEKIRGQCLGDIWYDLVSEQKVKIMDAVMDQEVKLFEIAFPGYGSVYYDKDLPKHMERIRFPNKGGEFCLGPDASLGHWFGTRSQLDIPRGLAANPIEVLQQGAKKELAWLRAYGRRRYPFDTVYREMFNYEKVDPRDHISSLQTFLQVSQDLVPQETWLHKPVLRHPDLNLNNILIDENHKVVSIIDWQHASVLPLFLNCGVPKAFMTYDPLRHISEDSERASEPRRQHEDESVCDTYLCKAEAKLKSHYDALNYELKHRVQAIWEDSKAPWEGNSIPLQAGLISLAERWPEIATTKTSACPIRFSQKETEAIIERKAQQVDLDTQMNLIRAEIGIASDGWVSHERYDQAVARAAEIKEEALGRTEDDLEREMTEKHWPFDDRDEEE</sequence>
<evidence type="ECO:0000259" key="2">
    <source>
        <dbReference type="Pfam" id="PF01636"/>
    </source>
</evidence>
<dbReference type="Proteomes" id="UP001305779">
    <property type="component" value="Unassembled WGS sequence"/>
</dbReference>
<evidence type="ECO:0000313" key="4">
    <source>
        <dbReference type="Proteomes" id="UP001305779"/>
    </source>
</evidence>
<feature type="compositionally biased region" description="Basic and acidic residues" evidence="1">
    <location>
        <begin position="436"/>
        <end position="455"/>
    </location>
</feature>
<dbReference type="EMBL" id="JAXOVC010000010">
    <property type="protein sequence ID" value="KAK4496445.1"/>
    <property type="molecule type" value="Genomic_DNA"/>
</dbReference>